<dbReference type="AlphaFoldDB" id="A0AAW8JI76"/>
<keyword evidence="5" id="KW-0520">NAD</keyword>
<keyword evidence="3 5" id="KW-0274">FAD</keyword>
<feature type="binding site" evidence="5">
    <location>
        <position position="261"/>
    </location>
    <ligand>
        <name>NAD(+)</name>
        <dbReference type="ChEBI" id="CHEBI:57540"/>
    </ligand>
</feature>
<dbReference type="EC" id="1.8.1.4" evidence="9"/>
<dbReference type="Pfam" id="PF07992">
    <property type="entry name" value="Pyr_redox_2"/>
    <property type="match status" value="1"/>
</dbReference>
<keyword evidence="2" id="KW-0285">Flavoprotein</keyword>
<dbReference type="PANTHER" id="PTHR43014">
    <property type="entry name" value="MERCURIC REDUCTASE"/>
    <property type="match status" value="1"/>
</dbReference>
<evidence type="ECO:0000256" key="3">
    <source>
        <dbReference type="ARBA" id="ARBA00022827"/>
    </source>
</evidence>
<feature type="binding site" evidence="5">
    <location>
        <position position="48"/>
    </location>
    <ligand>
        <name>FAD</name>
        <dbReference type="ChEBI" id="CHEBI:57692"/>
    </ligand>
</feature>
<gene>
    <name evidence="9" type="ORF">RFH51_05905</name>
</gene>
<dbReference type="GO" id="GO:0050660">
    <property type="term" value="F:flavin adenine dinucleotide binding"/>
    <property type="evidence" value="ECO:0007669"/>
    <property type="project" value="TreeGrafter"/>
</dbReference>
<dbReference type="InterPro" id="IPR036188">
    <property type="entry name" value="FAD/NAD-bd_sf"/>
</dbReference>
<protein>
    <submittedName>
        <fullName evidence="9">Dihydrolipoyl dehydrogenase</fullName>
        <ecNumber evidence="9">1.8.1.4</ecNumber>
    </submittedName>
</protein>
<evidence type="ECO:0000313" key="9">
    <source>
        <dbReference type="EMBL" id="MDQ9070996.1"/>
    </source>
</evidence>
<dbReference type="Pfam" id="PF02852">
    <property type="entry name" value="Pyr_redox_dim"/>
    <property type="match status" value="1"/>
</dbReference>
<evidence type="ECO:0000256" key="4">
    <source>
        <dbReference type="PIRSR" id="PIRSR000350-2"/>
    </source>
</evidence>
<evidence type="ECO:0000256" key="1">
    <source>
        <dbReference type="ARBA" id="ARBA00007532"/>
    </source>
</evidence>
<comment type="similarity">
    <text evidence="1">Belongs to the class-I pyridine nucleotide-disulfide oxidoreductase family.</text>
</comment>
<evidence type="ECO:0000259" key="7">
    <source>
        <dbReference type="Pfam" id="PF02852"/>
    </source>
</evidence>
<dbReference type="RefSeq" id="WP_308955467.1">
    <property type="nucleotide sequence ID" value="NZ_JAVICY010000004.1"/>
</dbReference>
<dbReference type="PRINTS" id="PR00368">
    <property type="entry name" value="FADPNR"/>
</dbReference>
<dbReference type="Gene3D" id="3.50.50.60">
    <property type="entry name" value="FAD/NAD(P)-binding domain"/>
    <property type="match status" value="2"/>
</dbReference>
<keyword evidence="5" id="KW-0547">Nucleotide-binding</keyword>
<dbReference type="GO" id="GO:0004148">
    <property type="term" value="F:dihydrolipoyl dehydrogenase (NADH) activity"/>
    <property type="evidence" value="ECO:0007669"/>
    <property type="project" value="UniProtKB-EC"/>
</dbReference>
<dbReference type="InterPro" id="IPR001100">
    <property type="entry name" value="Pyr_nuc-diS_OxRdtase"/>
</dbReference>
<proteinExistence type="inferred from homology"/>
<feature type="disulfide bond" description="Redox-active" evidence="6">
    <location>
        <begin position="39"/>
        <end position="44"/>
    </location>
</feature>
<dbReference type="InterPro" id="IPR023753">
    <property type="entry name" value="FAD/NAD-binding_dom"/>
</dbReference>
<accession>A0AAW8JI76</accession>
<evidence type="ECO:0000259" key="8">
    <source>
        <dbReference type="Pfam" id="PF07992"/>
    </source>
</evidence>
<dbReference type="GO" id="GO:0003955">
    <property type="term" value="F:NAD(P)H dehydrogenase (quinone) activity"/>
    <property type="evidence" value="ECO:0007669"/>
    <property type="project" value="TreeGrafter"/>
</dbReference>
<evidence type="ECO:0000313" key="10">
    <source>
        <dbReference type="Proteomes" id="UP001243195"/>
    </source>
</evidence>
<name>A0AAW8JI76_9GAMM</name>
<feature type="domain" description="Pyridine nucleotide-disulphide oxidoreductase dimerisation" evidence="7">
    <location>
        <begin position="342"/>
        <end position="447"/>
    </location>
</feature>
<dbReference type="SUPFAM" id="SSF55424">
    <property type="entry name" value="FAD/NAD-linked reductases, dimerisation (C-terminal) domain"/>
    <property type="match status" value="1"/>
</dbReference>
<dbReference type="InterPro" id="IPR016156">
    <property type="entry name" value="FAD/NAD-linked_Rdtase_dimer_sf"/>
</dbReference>
<dbReference type="Gene3D" id="3.30.390.30">
    <property type="match status" value="1"/>
</dbReference>
<dbReference type="Proteomes" id="UP001243195">
    <property type="component" value="Unassembled WGS sequence"/>
</dbReference>
<comment type="caution">
    <text evidence="9">The sequence shown here is derived from an EMBL/GenBank/DDBJ whole genome shotgun (WGS) entry which is preliminary data.</text>
</comment>
<reference evidence="9" key="1">
    <citation type="submission" date="2023-08" db="EMBL/GenBank/DDBJ databases">
        <title>Emergence of clinically-relevant ST2 carbapenem-resistant Acinetobacter baumannii strains in hospital sewages in Zhejiang, East of China.</title>
        <authorList>
            <person name="Kaichao C."/>
            <person name="Zhang R."/>
        </authorList>
    </citation>
    <scope>NUCLEOTIDE SEQUENCE</scope>
    <source>
        <strain evidence="9">M-SY-60</strain>
    </source>
</reference>
<feature type="domain" description="FAD/NAD(P)-binding" evidence="8">
    <location>
        <begin position="2"/>
        <end position="316"/>
    </location>
</feature>
<evidence type="ECO:0000256" key="2">
    <source>
        <dbReference type="ARBA" id="ARBA00022630"/>
    </source>
</evidence>
<evidence type="ECO:0000256" key="6">
    <source>
        <dbReference type="PIRSR" id="PIRSR000350-4"/>
    </source>
</evidence>
<organism evidence="9 10">
    <name type="scientific">Acinetobacter gerneri</name>
    <dbReference type="NCBI Taxonomy" id="202952"/>
    <lineage>
        <taxon>Bacteria</taxon>
        <taxon>Pseudomonadati</taxon>
        <taxon>Pseudomonadota</taxon>
        <taxon>Gammaproteobacteria</taxon>
        <taxon>Moraxellales</taxon>
        <taxon>Moraxellaceae</taxon>
        <taxon>Acinetobacter</taxon>
    </lineage>
</organism>
<sequence>MYDIIIIGAGTAGISAYKEAIRHTQNILVINQGPWDTTCARVGCMPSKVLISTANRMHDILHADEVALNVKADIDRSQVMQHLRRLRDRFTAATLRDVESWDPQHKISGTAVFINENTVKVDEQHYQAKAFIIAVGSTPNIEIELKNKLAERLITSDQVFELERLPRSLAVIGSGVIAIELAQAFQRLGVKTTVFARSAKVGVLTSPNLQKIAQQEISKELDIKFGYLPESFELIDNEVQITYDKENPQTLNVDYVLTAIGRKSNLSSLKLENIHPDYKDTKQLDIDADSKQLGQYPIFIVGDAYTSTPLQHEAAIEGKLAVKNCLNYPKIENIKTLTPLGIVFSSPEMAISGQNYAALVKQGIEFVTGTVSYEKQGRAIVLGKNQGAVEVYVEKSTRRLLGAELLVESAEHMAHLLSWIISQQLSIDEILEMPFYHPTLEEGLRTALKHARRQLAANSNV</sequence>
<comment type="cofactor">
    <cofactor evidence="5">
        <name>FAD</name>
        <dbReference type="ChEBI" id="CHEBI:57692"/>
    </cofactor>
    <text evidence="5">Binds 1 FAD per subunit.</text>
</comment>
<dbReference type="PRINTS" id="PR00411">
    <property type="entry name" value="PNDRDTASEI"/>
</dbReference>
<dbReference type="PIRSF" id="PIRSF000350">
    <property type="entry name" value="Mercury_reductase_MerA"/>
    <property type="match status" value="1"/>
</dbReference>
<dbReference type="PANTHER" id="PTHR43014:SF4">
    <property type="entry name" value="PYRIDINE NUCLEOTIDE-DISULFIDE OXIDOREDUCTASE RCLA-RELATED"/>
    <property type="match status" value="1"/>
</dbReference>
<dbReference type="SUPFAM" id="SSF51905">
    <property type="entry name" value="FAD/NAD(P)-binding domain"/>
    <property type="match status" value="1"/>
</dbReference>
<dbReference type="EMBL" id="JAVIDA010000005">
    <property type="protein sequence ID" value="MDQ9070996.1"/>
    <property type="molecule type" value="Genomic_DNA"/>
</dbReference>
<evidence type="ECO:0000256" key="5">
    <source>
        <dbReference type="PIRSR" id="PIRSR000350-3"/>
    </source>
</evidence>
<feature type="active site" description="Proton acceptor" evidence="4">
    <location>
        <position position="437"/>
    </location>
</feature>
<keyword evidence="9" id="KW-0560">Oxidoreductase</keyword>
<feature type="binding site" evidence="5">
    <location>
        <begin position="173"/>
        <end position="180"/>
    </location>
    <ligand>
        <name>NAD(+)</name>
        <dbReference type="ChEBI" id="CHEBI:57540"/>
    </ligand>
</feature>
<dbReference type="NCBIfam" id="NF004939">
    <property type="entry name" value="PRK06292.1-1"/>
    <property type="match status" value="1"/>
</dbReference>
<feature type="binding site" evidence="5">
    <location>
        <position position="303"/>
    </location>
    <ligand>
        <name>FAD</name>
        <dbReference type="ChEBI" id="CHEBI:57692"/>
    </ligand>
</feature>
<dbReference type="InterPro" id="IPR004099">
    <property type="entry name" value="Pyr_nucl-diS_OxRdtase_dimer"/>
</dbReference>